<keyword evidence="5 7" id="KW-1133">Transmembrane helix</keyword>
<dbReference type="EMBL" id="BMJS01000022">
    <property type="protein sequence ID" value="GGG01309.1"/>
    <property type="molecule type" value="Genomic_DNA"/>
</dbReference>
<comment type="caution">
    <text evidence="8">The sequence shown here is derived from an EMBL/GenBank/DDBJ whole genome shotgun (WGS) entry which is preliminary data.</text>
</comment>
<dbReference type="Pfam" id="PF01914">
    <property type="entry name" value="MarC"/>
    <property type="match status" value="1"/>
</dbReference>
<feature type="transmembrane region" description="Helical" evidence="7">
    <location>
        <begin position="6"/>
        <end position="27"/>
    </location>
</feature>
<evidence type="ECO:0000256" key="7">
    <source>
        <dbReference type="RuleBase" id="RU362048"/>
    </source>
</evidence>
<dbReference type="OrthoDB" id="21094at2"/>
<evidence type="ECO:0000256" key="2">
    <source>
        <dbReference type="ARBA" id="ARBA00009784"/>
    </source>
</evidence>
<keyword evidence="6 7" id="KW-0472">Membrane</keyword>
<name>A0A8J2Z5C7_9GAMM</name>
<gene>
    <name evidence="8" type="ORF">GCM10010995_18450</name>
</gene>
<dbReference type="NCBIfam" id="TIGR00427">
    <property type="entry name" value="NAAT family transporter"/>
    <property type="match status" value="1"/>
</dbReference>
<evidence type="ECO:0000256" key="6">
    <source>
        <dbReference type="ARBA" id="ARBA00023136"/>
    </source>
</evidence>
<dbReference type="PANTHER" id="PTHR33508:SF1">
    <property type="entry name" value="UPF0056 MEMBRANE PROTEIN YHCE"/>
    <property type="match status" value="1"/>
</dbReference>
<feature type="transmembrane region" description="Helical" evidence="7">
    <location>
        <begin position="177"/>
        <end position="201"/>
    </location>
</feature>
<protein>
    <recommendedName>
        <fullName evidence="7">UPF0056 membrane protein</fullName>
    </recommendedName>
</protein>
<dbReference type="PANTHER" id="PTHR33508">
    <property type="entry name" value="UPF0056 MEMBRANE PROTEIN YHCE"/>
    <property type="match status" value="1"/>
</dbReference>
<evidence type="ECO:0000313" key="9">
    <source>
        <dbReference type="Proteomes" id="UP000636949"/>
    </source>
</evidence>
<keyword evidence="9" id="KW-1185">Reference proteome</keyword>
<evidence type="ECO:0000256" key="3">
    <source>
        <dbReference type="ARBA" id="ARBA00022475"/>
    </source>
</evidence>
<feature type="transmembrane region" description="Helical" evidence="7">
    <location>
        <begin position="133"/>
        <end position="156"/>
    </location>
</feature>
<dbReference type="GO" id="GO:0005886">
    <property type="term" value="C:plasma membrane"/>
    <property type="evidence" value="ECO:0007669"/>
    <property type="project" value="UniProtKB-SubCell"/>
</dbReference>
<keyword evidence="3" id="KW-1003">Cell membrane</keyword>
<organism evidence="8 9">
    <name type="scientific">Cysteiniphilum litorale</name>
    <dbReference type="NCBI Taxonomy" id="2056700"/>
    <lineage>
        <taxon>Bacteria</taxon>
        <taxon>Pseudomonadati</taxon>
        <taxon>Pseudomonadota</taxon>
        <taxon>Gammaproteobacteria</taxon>
        <taxon>Thiotrichales</taxon>
        <taxon>Fastidiosibacteraceae</taxon>
        <taxon>Cysteiniphilum</taxon>
    </lineage>
</organism>
<accession>A0A8J2Z5C7</accession>
<dbReference type="RefSeq" id="WP_117003220.1">
    <property type="nucleotide sequence ID" value="NZ_BMJS01000022.1"/>
</dbReference>
<proteinExistence type="inferred from homology"/>
<evidence type="ECO:0000313" key="8">
    <source>
        <dbReference type="EMBL" id="GGG01309.1"/>
    </source>
</evidence>
<reference evidence="8" key="1">
    <citation type="journal article" date="2014" name="Int. J. Syst. Evol. Microbiol.">
        <title>Complete genome sequence of Corynebacterium casei LMG S-19264T (=DSM 44701T), isolated from a smear-ripened cheese.</title>
        <authorList>
            <consortium name="US DOE Joint Genome Institute (JGI-PGF)"/>
            <person name="Walter F."/>
            <person name="Albersmeier A."/>
            <person name="Kalinowski J."/>
            <person name="Ruckert C."/>
        </authorList>
    </citation>
    <scope>NUCLEOTIDE SEQUENCE</scope>
    <source>
        <strain evidence="8">CGMCC 1.15758</strain>
    </source>
</reference>
<keyword evidence="4 7" id="KW-0812">Transmembrane</keyword>
<dbReference type="Proteomes" id="UP000636949">
    <property type="component" value="Unassembled WGS sequence"/>
</dbReference>
<feature type="transmembrane region" description="Helical" evidence="7">
    <location>
        <begin position="106"/>
        <end position="127"/>
    </location>
</feature>
<evidence type="ECO:0000256" key="5">
    <source>
        <dbReference type="ARBA" id="ARBA00022989"/>
    </source>
</evidence>
<evidence type="ECO:0000256" key="1">
    <source>
        <dbReference type="ARBA" id="ARBA00004651"/>
    </source>
</evidence>
<feature type="transmembrane region" description="Helical" evidence="7">
    <location>
        <begin position="39"/>
        <end position="56"/>
    </location>
</feature>
<comment type="similarity">
    <text evidence="2 7">Belongs to the UPF0056 (MarC) family.</text>
</comment>
<feature type="transmembrane region" description="Helical" evidence="7">
    <location>
        <begin position="62"/>
        <end position="85"/>
    </location>
</feature>
<dbReference type="AlphaFoldDB" id="A0A8J2Z5C7"/>
<evidence type="ECO:0000256" key="4">
    <source>
        <dbReference type="ARBA" id="ARBA00022692"/>
    </source>
</evidence>
<dbReference type="InterPro" id="IPR002771">
    <property type="entry name" value="Multi_antbiot-R_MarC"/>
</dbReference>
<sequence length="202" mass="21738">MLSFAIALIVIMNPIGNLAIYIGLITGRDEKDCNKTAKICGIAIFVLLMISLWIGWPILNFFGISIGAFKLAGGLIVLRIALSMIQGGNHTHKKGEKKIADEKQPSIAVVPMAIPVIAGPGAMAVIITHAHDFTLWQFLMASIICAVISVLFWLLLKFTPKLARFLSEEALSVISRVMGLILAAIAIQMMAGGVTALFPILK</sequence>
<comment type="subcellular location">
    <subcellularLocation>
        <location evidence="1 7">Cell membrane</location>
        <topology evidence="1 7">Multi-pass membrane protein</topology>
    </subcellularLocation>
</comment>
<reference evidence="8" key="2">
    <citation type="submission" date="2020-09" db="EMBL/GenBank/DDBJ databases">
        <authorList>
            <person name="Sun Q."/>
            <person name="Zhou Y."/>
        </authorList>
    </citation>
    <scope>NUCLEOTIDE SEQUENCE</scope>
    <source>
        <strain evidence="8">CGMCC 1.15758</strain>
    </source>
</reference>